<dbReference type="GeneTree" id="ENSGT00390000001368"/>
<evidence type="ECO:0000256" key="7">
    <source>
        <dbReference type="ARBA" id="ARBA00023306"/>
    </source>
</evidence>
<dbReference type="GO" id="GO:0030332">
    <property type="term" value="F:cyclin binding"/>
    <property type="evidence" value="ECO:0007669"/>
    <property type="project" value="Ensembl"/>
</dbReference>
<evidence type="ECO:0000256" key="8">
    <source>
        <dbReference type="ARBA" id="ARBA00068844"/>
    </source>
</evidence>
<proteinExistence type="inferred from homology"/>
<name>A0A8D2KK44_UROPR</name>
<keyword evidence="7" id="KW-0131">Cell cycle</keyword>
<dbReference type="GO" id="GO:0031571">
    <property type="term" value="P:mitotic G1 DNA damage checkpoint signaling"/>
    <property type="evidence" value="ECO:0007669"/>
    <property type="project" value="Ensembl"/>
</dbReference>
<keyword evidence="13" id="KW-1185">Reference proteome</keyword>
<feature type="compositionally biased region" description="Acidic residues" evidence="10">
    <location>
        <begin position="33"/>
        <end position="43"/>
    </location>
</feature>
<comment type="similarity">
    <text evidence="3">Belongs to the FBXO31 family.</text>
</comment>
<dbReference type="AlphaFoldDB" id="A0A8D2KK44"/>
<sequence length="557" mass="62872">MAVCARLCGVGPARGCRRRQQRRGPAETAAADSEPDTDPEEERIEAGSAPPSGTGGGPCAGPSPSPPRCSLLELPPELLVEIFASLPGTDLPSLAQVCTKFRRILHTDTIWRRRCREEYGVCENLRKLEITGVSCRDVYAKRINPRVKSGRFMRILPDYEHMGYRDVYTCLLHRYRHILGLWQPDIGPYGGLLNVVVDGLFIIGWMYLPPHDPHVDDPMRFKPLFRVHLMERKSATVECMYGHKGPHNGHIQIVKKDEFSTKCNQTDHHRMSGGRQEEFRTWLREEWGRTLEDIFHEHMQELILMKFIYTSQYDNCLTYRRIYLPPSRPDDLIKPGLFKGTYGSHGLEIVMLSFHGRCARGTKITGDPNIPAGQQTVEIDLRHRIQLPDVENLRNFNELSRLVLEVREQVRQEQQQQQQDGEGPAPPQEPLSARGPPGAPAEEGGDPRGGAAAAEQPAQSGQPFVLPVGVSSRNEDYPRTCRMCFYGTGLIAGHGFTSPERTPGVFVLFDEDRFGFVWLELKSFSLYSRVQATFRNADAPSPQAFEEMLKNIQSLTS</sequence>
<dbReference type="GeneID" id="113191916"/>
<comment type="subcellular location">
    <subcellularLocation>
        <location evidence="1">Cytoplasm</location>
    </subcellularLocation>
</comment>
<dbReference type="SMART" id="SM00256">
    <property type="entry name" value="FBOX"/>
    <property type="match status" value="1"/>
</dbReference>
<gene>
    <name evidence="12" type="primary">FBXO31</name>
</gene>
<dbReference type="Pfam" id="PF12014">
    <property type="entry name" value="Cyclin_D1_bind"/>
    <property type="match status" value="1"/>
</dbReference>
<dbReference type="GO" id="GO:1990756">
    <property type="term" value="F:ubiquitin-like ligase-substrate adaptor activity"/>
    <property type="evidence" value="ECO:0007669"/>
    <property type="project" value="Ensembl"/>
</dbReference>
<dbReference type="FunFam" id="1.20.1280.50:FF:000033">
    <property type="entry name" value="F-box only protein 31"/>
    <property type="match status" value="1"/>
</dbReference>
<dbReference type="InterPro" id="IPR001810">
    <property type="entry name" value="F-box_dom"/>
</dbReference>
<dbReference type="GO" id="GO:0038066">
    <property type="term" value="P:p38MAPK cascade"/>
    <property type="evidence" value="ECO:0007669"/>
    <property type="project" value="Ensembl"/>
</dbReference>
<evidence type="ECO:0000256" key="4">
    <source>
        <dbReference type="ARBA" id="ARBA00022490"/>
    </source>
</evidence>
<dbReference type="PANTHER" id="PTHR10706">
    <property type="entry name" value="F-BOX FAMILY PROTEIN"/>
    <property type="match status" value="1"/>
</dbReference>
<dbReference type="InterPro" id="IPR045048">
    <property type="entry name" value="FBXO31/39"/>
</dbReference>
<evidence type="ECO:0000313" key="13">
    <source>
        <dbReference type="Proteomes" id="UP000694417"/>
    </source>
</evidence>
<organism evidence="12 13">
    <name type="scientific">Urocitellus parryii</name>
    <name type="common">Arctic ground squirrel</name>
    <name type="synonym">Spermophilus parryii</name>
    <dbReference type="NCBI Taxonomy" id="9999"/>
    <lineage>
        <taxon>Eukaryota</taxon>
        <taxon>Metazoa</taxon>
        <taxon>Chordata</taxon>
        <taxon>Craniata</taxon>
        <taxon>Vertebrata</taxon>
        <taxon>Euteleostomi</taxon>
        <taxon>Mammalia</taxon>
        <taxon>Eutheria</taxon>
        <taxon>Euarchontoglires</taxon>
        <taxon>Glires</taxon>
        <taxon>Rodentia</taxon>
        <taxon>Sciuromorpha</taxon>
        <taxon>Sciuridae</taxon>
        <taxon>Xerinae</taxon>
        <taxon>Marmotini</taxon>
        <taxon>Urocitellus</taxon>
    </lineage>
</organism>
<dbReference type="PROSITE" id="PS50181">
    <property type="entry name" value="FBOX"/>
    <property type="match status" value="1"/>
</dbReference>
<dbReference type="InterPro" id="IPR036047">
    <property type="entry name" value="F-box-like_dom_sf"/>
</dbReference>
<dbReference type="GO" id="GO:0016567">
    <property type="term" value="P:protein ubiquitination"/>
    <property type="evidence" value="ECO:0007669"/>
    <property type="project" value="UniProtKB-UniPathway"/>
</dbReference>
<accession>A0A8D2KK44</accession>
<dbReference type="GO" id="GO:0031146">
    <property type="term" value="P:SCF-dependent proteasomal ubiquitin-dependent protein catabolic process"/>
    <property type="evidence" value="ECO:0007669"/>
    <property type="project" value="Ensembl"/>
</dbReference>
<feature type="region of interest" description="Disordered" evidence="10">
    <location>
        <begin position="410"/>
        <end position="469"/>
    </location>
</feature>
<comment type="subunit">
    <text evidence="9">Part of a SCF (SKP1-cullin-F-box) protein ligase complex SCF(FBXO31) composed of CUL1, SKP1, RBX1 and FBXO31. Interacts (when phosphorylated at Ser-33) with CDC20, promoting ubiquitination by the APC/C complex.</text>
</comment>
<keyword evidence="5" id="KW-0227">DNA damage</keyword>
<dbReference type="RefSeq" id="XP_026257614.1">
    <property type="nucleotide sequence ID" value="XM_026401829.1"/>
</dbReference>
<dbReference type="Proteomes" id="UP000694417">
    <property type="component" value="Unplaced"/>
</dbReference>
<dbReference type="GO" id="GO:0031145">
    <property type="term" value="P:anaphase-promoting complex-dependent catabolic process"/>
    <property type="evidence" value="ECO:0007669"/>
    <property type="project" value="Ensembl"/>
</dbReference>
<evidence type="ECO:0000256" key="1">
    <source>
        <dbReference type="ARBA" id="ARBA00004496"/>
    </source>
</evidence>
<dbReference type="Ensembl" id="ENSUPAT00010021602.1">
    <property type="protein sequence ID" value="ENSUPAP00010018973.1"/>
    <property type="gene ID" value="ENSUPAG00010015042.1"/>
</dbReference>
<evidence type="ECO:0000256" key="2">
    <source>
        <dbReference type="ARBA" id="ARBA00004906"/>
    </source>
</evidence>
<dbReference type="GO" id="GO:0034599">
    <property type="term" value="P:cellular response to oxidative stress"/>
    <property type="evidence" value="ECO:0007669"/>
    <property type="project" value="Ensembl"/>
</dbReference>
<protein>
    <recommendedName>
        <fullName evidence="8">F-box only protein 31</fullName>
    </recommendedName>
</protein>
<dbReference type="GO" id="GO:0005737">
    <property type="term" value="C:cytoplasm"/>
    <property type="evidence" value="ECO:0007669"/>
    <property type="project" value="UniProtKB-SubCell"/>
</dbReference>
<dbReference type="GO" id="GO:0043025">
    <property type="term" value="C:neuronal cell body"/>
    <property type="evidence" value="ECO:0007669"/>
    <property type="project" value="Ensembl"/>
</dbReference>
<dbReference type="Gene3D" id="1.20.1280.50">
    <property type="match status" value="1"/>
</dbReference>
<dbReference type="UniPathway" id="UPA00143"/>
<reference evidence="12" key="1">
    <citation type="submission" date="2025-08" db="UniProtKB">
        <authorList>
            <consortium name="Ensembl"/>
        </authorList>
    </citation>
    <scope>IDENTIFICATION</scope>
</reference>
<dbReference type="GO" id="GO:0030330">
    <property type="term" value="P:DNA damage response, signal transduction by p53 class mediator"/>
    <property type="evidence" value="ECO:0007669"/>
    <property type="project" value="Ensembl"/>
</dbReference>
<keyword evidence="4" id="KW-0963">Cytoplasm</keyword>
<feature type="compositionally biased region" description="Low complexity" evidence="10">
    <location>
        <begin position="433"/>
        <end position="442"/>
    </location>
</feature>
<comment type="pathway">
    <text evidence="2">Protein modification; protein ubiquitination.</text>
</comment>
<evidence type="ECO:0000313" key="12">
    <source>
        <dbReference type="Ensembl" id="ENSUPAP00010018973.1"/>
    </source>
</evidence>
<evidence type="ECO:0000259" key="11">
    <source>
        <dbReference type="PROSITE" id="PS50181"/>
    </source>
</evidence>
<keyword evidence="6" id="KW-0833">Ubl conjugation pathway</keyword>
<evidence type="ECO:0000256" key="9">
    <source>
        <dbReference type="ARBA" id="ARBA00093506"/>
    </source>
</evidence>
<dbReference type="SUPFAM" id="SSF81383">
    <property type="entry name" value="F-box domain"/>
    <property type="match status" value="1"/>
</dbReference>
<dbReference type="Pfam" id="PF12937">
    <property type="entry name" value="F-box-like"/>
    <property type="match status" value="1"/>
</dbReference>
<reference evidence="12" key="2">
    <citation type="submission" date="2025-09" db="UniProtKB">
        <authorList>
            <consortium name="Ensembl"/>
        </authorList>
    </citation>
    <scope>IDENTIFICATION</scope>
</reference>
<dbReference type="GO" id="GO:1901797">
    <property type="term" value="P:negative regulation of signal transduction by p53 class mediator"/>
    <property type="evidence" value="ECO:0007669"/>
    <property type="project" value="Ensembl"/>
</dbReference>
<evidence type="ECO:0000256" key="10">
    <source>
        <dbReference type="SAM" id="MobiDB-lite"/>
    </source>
</evidence>
<dbReference type="GO" id="GO:0019005">
    <property type="term" value="C:SCF ubiquitin ligase complex"/>
    <property type="evidence" value="ECO:0007669"/>
    <property type="project" value="Ensembl"/>
</dbReference>
<evidence type="ECO:0000256" key="3">
    <source>
        <dbReference type="ARBA" id="ARBA00010611"/>
    </source>
</evidence>
<evidence type="ECO:0000256" key="5">
    <source>
        <dbReference type="ARBA" id="ARBA00022763"/>
    </source>
</evidence>
<feature type="domain" description="F-box" evidence="11">
    <location>
        <begin position="68"/>
        <end position="114"/>
    </location>
</feature>
<evidence type="ECO:0000256" key="6">
    <source>
        <dbReference type="ARBA" id="ARBA00022786"/>
    </source>
</evidence>
<dbReference type="PANTHER" id="PTHR10706:SF130">
    <property type="entry name" value="F-BOX ONLY PROTEIN 31"/>
    <property type="match status" value="1"/>
</dbReference>
<feature type="region of interest" description="Disordered" evidence="10">
    <location>
        <begin position="14"/>
        <end position="66"/>
    </location>
</feature>